<dbReference type="InterPro" id="IPR005828">
    <property type="entry name" value="MFS_sugar_transport-like"/>
</dbReference>
<keyword evidence="3" id="KW-0812">Transmembrane</keyword>
<dbReference type="PROSITE" id="PS50850">
    <property type="entry name" value="MFS"/>
    <property type="match status" value="1"/>
</dbReference>
<keyword evidence="5" id="KW-0472">Membrane</keyword>
<dbReference type="InterPro" id="IPR005829">
    <property type="entry name" value="Sugar_transporter_CS"/>
</dbReference>
<evidence type="ECO:0000256" key="1">
    <source>
        <dbReference type="ARBA" id="ARBA00004141"/>
    </source>
</evidence>
<dbReference type="SUPFAM" id="SSF103473">
    <property type="entry name" value="MFS general substrate transporter"/>
    <property type="match status" value="1"/>
</dbReference>
<sequence length="556" mass="61259">MYTKRLKATVSKNATSAFRIPHSTLRTVLILGSAVMPDLTSSLLSNWKCIAACTLVSMSPFQYGIDFGAIGGLQAMRGFLQVFGHPDPHSPTGYNISTDRQQLISSLMTLGAFLSASFAGVFATKLGRRHCLWLASALCCISNVVMMTTTNIAGLYIGRLLIGLANGWYMTFAQLYIQESSPARYRGMMISVFQIWTSIGTLIGTVIDNATHDMEGRMSYIIPLGTIYIVPVFMSIGLFFIPESPRWLILVDKQQEAEKALLWMRPHPESVAGEVAEIQAAIDAEKATKANANFVDIWKDPVDRRRTLLAIAAVSTQAASGAMFMIAYGTYFFQMAQVGSPFMNSCILVAVGVVAIMVNSSVISKIGRRRVFLMTGLSICGITQIIIAAVYHVHPGTTETGKVIVGLSVIYIIGYNGMVAAYAWLTGGEIPSQRLRSYTFGIASAVAFAGAWLATFTAPYFINPDSLNWGPEYGWIWGPSCFIAVIWVYFYLPEIKNRTLEEIDEMFEARLPARKFRKYVCTKRLVVDGDDKASERCDSDKDETIRQEVVTVEKSG</sequence>
<dbReference type="PROSITE" id="PS00217">
    <property type="entry name" value="SUGAR_TRANSPORT_2"/>
    <property type="match status" value="1"/>
</dbReference>
<dbReference type="FunFam" id="1.20.1250.20:FF:000078">
    <property type="entry name" value="MFS maltose transporter, putative"/>
    <property type="match status" value="1"/>
</dbReference>
<feature type="domain" description="Major facilitator superfamily (MFS) profile" evidence="6">
    <location>
        <begin position="52"/>
        <end position="496"/>
    </location>
</feature>
<dbReference type="GO" id="GO:0005351">
    <property type="term" value="F:carbohydrate:proton symporter activity"/>
    <property type="evidence" value="ECO:0007669"/>
    <property type="project" value="TreeGrafter"/>
</dbReference>
<comment type="subcellular location">
    <subcellularLocation>
        <location evidence="1">Membrane</location>
        <topology evidence="1">Multi-pass membrane protein</topology>
    </subcellularLocation>
</comment>
<evidence type="ECO:0000256" key="2">
    <source>
        <dbReference type="ARBA" id="ARBA00010992"/>
    </source>
</evidence>
<evidence type="ECO:0000259" key="6">
    <source>
        <dbReference type="PROSITE" id="PS50850"/>
    </source>
</evidence>
<evidence type="ECO:0000313" key="8">
    <source>
        <dbReference type="Proteomes" id="UP000472372"/>
    </source>
</evidence>
<comment type="similarity">
    <text evidence="2">Belongs to the major facilitator superfamily. Sugar transporter (TC 2.A.1.1) family.</text>
</comment>
<evidence type="ECO:0000313" key="7">
    <source>
        <dbReference type="EMBL" id="CAE7033551.1"/>
    </source>
</evidence>
<keyword evidence="4" id="KW-1133">Transmembrane helix</keyword>
<evidence type="ECO:0000256" key="4">
    <source>
        <dbReference type="ARBA" id="ARBA00022989"/>
    </source>
</evidence>
<protein>
    <submittedName>
        <fullName evidence="7">AraJ</fullName>
    </submittedName>
</protein>
<dbReference type="PANTHER" id="PTHR48022:SF10">
    <property type="entry name" value="MAJOR FACILITATOR SUPERFAMILY (MFS) PROFILE DOMAIN-CONTAINING PROTEIN"/>
    <property type="match status" value="1"/>
</dbReference>
<dbReference type="Proteomes" id="UP000472372">
    <property type="component" value="Chromosome 4"/>
</dbReference>
<dbReference type="AlphaFoldDB" id="A0A6S6W0Y8"/>
<reference evidence="7" key="1">
    <citation type="submission" date="2021-02" db="EMBL/GenBank/DDBJ databases">
        <authorList>
            <person name="Syme A R."/>
            <person name="Syme A R."/>
            <person name="Moolhuijzen P."/>
        </authorList>
    </citation>
    <scope>NUCLEOTIDE SEQUENCE</scope>
    <source>
        <strain evidence="7">W1-1</strain>
    </source>
</reference>
<dbReference type="PANTHER" id="PTHR48022">
    <property type="entry name" value="PLASTIDIC GLUCOSE TRANSPORTER 4"/>
    <property type="match status" value="1"/>
</dbReference>
<evidence type="ECO:0000256" key="5">
    <source>
        <dbReference type="ARBA" id="ARBA00023136"/>
    </source>
</evidence>
<dbReference type="InterPro" id="IPR036259">
    <property type="entry name" value="MFS_trans_sf"/>
</dbReference>
<gene>
    <name evidence="7" type="ORF">PTTW11_05228</name>
</gene>
<accession>A0A6S6W0Y8</accession>
<dbReference type="InterPro" id="IPR050360">
    <property type="entry name" value="MFS_Sugar_Transporters"/>
</dbReference>
<dbReference type="InterPro" id="IPR020846">
    <property type="entry name" value="MFS_dom"/>
</dbReference>
<dbReference type="Pfam" id="PF00083">
    <property type="entry name" value="Sugar_tr"/>
    <property type="match status" value="1"/>
</dbReference>
<dbReference type="Gene3D" id="1.20.1250.20">
    <property type="entry name" value="MFS general substrate transporter like domains"/>
    <property type="match status" value="1"/>
</dbReference>
<dbReference type="GO" id="GO:0016020">
    <property type="term" value="C:membrane"/>
    <property type="evidence" value="ECO:0007669"/>
    <property type="project" value="UniProtKB-SubCell"/>
</dbReference>
<name>A0A6S6W0Y8_9PLEO</name>
<organism evidence="7 8">
    <name type="scientific">Pyrenophora teres f. teres</name>
    <dbReference type="NCBI Taxonomy" id="97479"/>
    <lineage>
        <taxon>Eukaryota</taxon>
        <taxon>Fungi</taxon>
        <taxon>Dikarya</taxon>
        <taxon>Ascomycota</taxon>
        <taxon>Pezizomycotina</taxon>
        <taxon>Dothideomycetes</taxon>
        <taxon>Pleosporomycetidae</taxon>
        <taxon>Pleosporales</taxon>
        <taxon>Pleosporineae</taxon>
        <taxon>Pleosporaceae</taxon>
        <taxon>Pyrenophora</taxon>
    </lineage>
</organism>
<evidence type="ECO:0000256" key="3">
    <source>
        <dbReference type="ARBA" id="ARBA00022692"/>
    </source>
</evidence>
<proteinExistence type="inferred from homology"/>
<dbReference type="EMBL" id="HG992980">
    <property type="protein sequence ID" value="CAE7033551.1"/>
    <property type="molecule type" value="Genomic_DNA"/>
</dbReference>